<proteinExistence type="inferred from homology"/>
<dbReference type="EMBL" id="CACRSM010000003">
    <property type="protein sequence ID" value="VYT10281.1"/>
    <property type="molecule type" value="Genomic_DNA"/>
</dbReference>
<evidence type="ECO:0000256" key="1">
    <source>
        <dbReference type="ARBA" id="ARBA00006354"/>
    </source>
</evidence>
<dbReference type="Gene3D" id="3.30.230.10">
    <property type="match status" value="1"/>
</dbReference>
<evidence type="ECO:0000259" key="3">
    <source>
        <dbReference type="SMART" id="SM00382"/>
    </source>
</evidence>
<evidence type="ECO:0000256" key="2">
    <source>
        <dbReference type="SAM" id="MobiDB-lite"/>
    </source>
</evidence>
<reference evidence="4" key="1">
    <citation type="submission" date="2019-11" db="EMBL/GenBank/DDBJ databases">
        <authorList>
            <person name="Feng L."/>
        </authorList>
    </citation>
    <scope>NUCLEOTIDE SEQUENCE</scope>
    <source>
        <strain evidence="4">AodontolyticusLFYP35</strain>
    </source>
</reference>
<dbReference type="SUPFAM" id="SSF52540">
    <property type="entry name" value="P-loop containing nucleoside triphosphate hydrolases"/>
    <property type="match status" value="1"/>
</dbReference>
<dbReference type="NCBIfam" id="TIGR00368">
    <property type="entry name" value="YifB family Mg chelatase-like AAA ATPase"/>
    <property type="match status" value="1"/>
</dbReference>
<dbReference type="InterPro" id="IPR000523">
    <property type="entry name" value="Mg_chelatse_chII-like_cat_dom"/>
</dbReference>
<dbReference type="InterPro" id="IPR027417">
    <property type="entry name" value="P-loop_NTPase"/>
</dbReference>
<dbReference type="Pfam" id="PF13541">
    <property type="entry name" value="ChlI"/>
    <property type="match status" value="1"/>
</dbReference>
<gene>
    <name evidence="4" type="primary">comM</name>
    <name evidence="4" type="ORF">AOLFYP35_01544</name>
</gene>
<dbReference type="InterPro" id="IPR003593">
    <property type="entry name" value="AAA+_ATPase"/>
</dbReference>
<dbReference type="PANTHER" id="PTHR32039:SF7">
    <property type="entry name" value="COMPETENCE PROTEIN COMM"/>
    <property type="match status" value="1"/>
</dbReference>
<protein>
    <submittedName>
        <fullName evidence="4">Competence protein ComM</fullName>
    </submittedName>
</protein>
<dbReference type="SMART" id="SM00382">
    <property type="entry name" value="AAA"/>
    <property type="match status" value="1"/>
</dbReference>
<dbReference type="SUPFAM" id="SSF54211">
    <property type="entry name" value="Ribosomal protein S5 domain 2-like"/>
    <property type="match status" value="1"/>
</dbReference>
<evidence type="ECO:0000313" key="4">
    <source>
        <dbReference type="EMBL" id="VYT10281.1"/>
    </source>
</evidence>
<dbReference type="Pfam" id="PF01078">
    <property type="entry name" value="Mg_chelatase"/>
    <property type="match status" value="1"/>
</dbReference>
<comment type="similarity">
    <text evidence="1">Belongs to the Mg-chelatase subunits D/I family. ComM subfamily.</text>
</comment>
<dbReference type="AlphaFoldDB" id="A0A6N2U1K1"/>
<sequence>MTSSLARTRAIALVGLDGNIVDVETHVGRGLVNFTLVGLPDASLREARDRVRSALQACELEVLDRHVTVGLSPAGLPKSGSGFDFSIAASILLATSKIQSAGVAGEVFIGELALDGSLHTLPGILPAVISARRSGITRVFVPLEARSEALLVPGIEVCAFAHLADFVQAFGGQAKRARVLGVVAQESVPKNAEEERTRSGGAGDFSQVRGHNSAIEAVAIAASGGHHLMMIGEPGSGKTMMASRLPSILPELEQSDALTASAIHSIAGDLSSGQLLTEPPFQAPHHSMSIPAMVGGGSGIIRPGAASLAHAGILFLDEATEFAPAVLDSLRQPLESGWVRIQRSGHTARYPASFQLVMATNPCPCGHLGGRIRSCSCSSIQRRRYLARLSGPLIDRIDITLSMRVPSQADLACASHFNSHALKDKVCEARERAAHRLKGTGWRLNRDVAGSWIRSLHPPSDRILSMIDHSVDQGQLSMRGADRLLRLMWTCADYSGKNSIGLDEFSAALQLRQGGENYGIG</sequence>
<dbReference type="InterPro" id="IPR004482">
    <property type="entry name" value="Mg_chelat-rel"/>
</dbReference>
<accession>A0A6N2U1K1</accession>
<dbReference type="InterPro" id="IPR025158">
    <property type="entry name" value="Mg_chelat-rel_C"/>
</dbReference>
<name>A0A6N2U1K1_9ACTO</name>
<dbReference type="PANTHER" id="PTHR32039">
    <property type="entry name" value="MAGNESIUM-CHELATASE SUBUNIT CHLI"/>
    <property type="match status" value="1"/>
</dbReference>
<dbReference type="Gene3D" id="3.40.50.300">
    <property type="entry name" value="P-loop containing nucleotide triphosphate hydrolases"/>
    <property type="match status" value="1"/>
</dbReference>
<feature type="domain" description="AAA+ ATPase" evidence="3">
    <location>
        <begin position="224"/>
        <end position="386"/>
    </location>
</feature>
<dbReference type="GO" id="GO:0005524">
    <property type="term" value="F:ATP binding"/>
    <property type="evidence" value="ECO:0007669"/>
    <property type="project" value="InterPro"/>
</dbReference>
<dbReference type="InterPro" id="IPR045006">
    <property type="entry name" value="CHLI-like"/>
</dbReference>
<dbReference type="InterPro" id="IPR014721">
    <property type="entry name" value="Ribsml_uS5_D2-typ_fold_subgr"/>
</dbReference>
<organism evidence="4">
    <name type="scientific">Schaalia odontolytica</name>
    <dbReference type="NCBI Taxonomy" id="1660"/>
    <lineage>
        <taxon>Bacteria</taxon>
        <taxon>Bacillati</taxon>
        <taxon>Actinomycetota</taxon>
        <taxon>Actinomycetes</taxon>
        <taxon>Actinomycetales</taxon>
        <taxon>Actinomycetaceae</taxon>
        <taxon>Schaalia</taxon>
    </lineage>
</organism>
<feature type="region of interest" description="Disordered" evidence="2">
    <location>
        <begin position="188"/>
        <end position="207"/>
    </location>
</feature>
<dbReference type="InterPro" id="IPR020568">
    <property type="entry name" value="Ribosomal_Su5_D2-typ_SF"/>
</dbReference>
<dbReference type="Pfam" id="PF13335">
    <property type="entry name" value="Mg_chelatase_C"/>
    <property type="match status" value="1"/>
</dbReference>